<dbReference type="Proteomes" id="UP000269974">
    <property type="component" value="Unassembled WGS sequence"/>
</dbReference>
<reference evidence="1 3" key="1">
    <citation type="submission" date="2018-11" db="EMBL/GenBank/DDBJ databases">
        <authorList>
            <consortium name="Pathogen Informatics"/>
        </authorList>
    </citation>
    <scope>NUCLEOTIDE SEQUENCE [LARGE SCALE GENOMIC DNA]</scope>
    <source>
        <strain evidence="1 3">NCTC10327</strain>
    </source>
</reference>
<dbReference type="AlphaFoldDB" id="A0A7Z9C8C4"/>
<proteinExistence type="predicted"/>
<dbReference type="EMBL" id="UYIO01000002">
    <property type="protein sequence ID" value="VDG79599.1"/>
    <property type="molecule type" value="Genomic_DNA"/>
</dbReference>
<evidence type="ECO:0000313" key="1">
    <source>
        <dbReference type="EMBL" id="VDG76350.1"/>
    </source>
</evidence>
<comment type="caution">
    <text evidence="1">The sequence shown here is derived from an EMBL/GenBank/DDBJ whole genome shotgun (WGS) entry which is preliminary data.</text>
</comment>
<evidence type="ECO:0000313" key="2">
    <source>
        <dbReference type="EMBL" id="VDG79599.1"/>
    </source>
</evidence>
<accession>A0A7Z9C8C4</accession>
<evidence type="ECO:0000313" key="3">
    <source>
        <dbReference type="Proteomes" id="UP000269974"/>
    </source>
</evidence>
<organism evidence="1 3">
    <name type="scientific">Actinobaculum suis</name>
    <dbReference type="NCBI Taxonomy" id="1657"/>
    <lineage>
        <taxon>Bacteria</taxon>
        <taxon>Bacillati</taxon>
        <taxon>Actinomycetota</taxon>
        <taxon>Actinomycetes</taxon>
        <taxon>Actinomycetales</taxon>
        <taxon>Actinomycetaceae</taxon>
        <taxon>Actinobaculum</taxon>
    </lineage>
</organism>
<gene>
    <name evidence="1" type="ORF">NCTC10327_01005</name>
    <name evidence="2" type="ORF">NCTC10327_01966</name>
</gene>
<dbReference type="EMBL" id="UYIO01000001">
    <property type="protein sequence ID" value="VDG76350.1"/>
    <property type="molecule type" value="Genomic_DNA"/>
</dbReference>
<name>A0A7Z9C8C4_9ACTO</name>
<protein>
    <submittedName>
        <fullName evidence="1">Uncharacterized protein</fullName>
    </submittedName>
</protein>
<sequence>MKPESWGFVDDDLVVDVHDDLVPSIRHLYGRVVLYVNADVRRRSGMYETNHVSYIPLVLFIWASLA</sequence>